<keyword evidence="3" id="KW-1185">Reference proteome</keyword>
<sequence length="177" mass="20473">MHDKSEKIDSILNILYGLAILAIYFWLISGPTLQGVIDEYLIITQEKITTKGQIIQADEFEDEIESNESRTMEIVNGYSYTYSFLTSDGRKIERLSGNYGELPLDKNLKDIPYDVEIEYVSKSPEINRIKGLWSNNTDLFQWFWQKVLFKFIVFIICLVISFLFIKGGVNSCLKSNN</sequence>
<name>A0A918IXD2_9FLAO</name>
<feature type="transmembrane region" description="Helical" evidence="1">
    <location>
        <begin position="12"/>
        <end position="29"/>
    </location>
</feature>
<keyword evidence="1" id="KW-1133">Transmembrane helix</keyword>
<comment type="caution">
    <text evidence="2">The sequence shown here is derived from an EMBL/GenBank/DDBJ whole genome shotgun (WGS) entry which is preliminary data.</text>
</comment>
<evidence type="ECO:0000313" key="3">
    <source>
        <dbReference type="Proteomes" id="UP000634668"/>
    </source>
</evidence>
<reference evidence="2" key="1">
    <citation type="journal article" date="2014" name="Int. J. Syst. Evol. Microbiol.">
        <title>Complete genome sequence of Corynebacterium casei LMG S-19264T (=DSM 44701T), isolated from a smear-ripened cheese.</title>
        <authorList>
            <consortium name="US DOE Joint Genome Institute (JGI-PGF)"/>
            <person name="Walter F."/>
            <person name="Albersmeier A."/>
            <person name="Kalinowski J."/>
            <person name="Ruckert C."/>
        </authorList>
    </citation>
    <scope>NUCLEOTIDE SEQUENCE</scope>
    <source>
        <strain evidence="2">KCTC 12113</strain>
    </source>
</reference>
<protein>
    <submittedName>
        <fullName evidence="2">Uncharacterized protein</fullName>
    </submittedName>
</protein>
<dbReference type="RefSeq" id="WP_026814806.1">
    <property type="nucleotide sequence ID" value="NZ_BMWP01000014.1"/>
</dbReference>
<evidence type="ECO:0000256" key="1">
    <source>
        <dbReference type="SAM" id="Phobius"/>
    </source>
</evidence>
<evidence type="ECO:0000313" key="2">
    <source>
        <dbReference type="EMBL" id="GGW37308.1"/>
    </source>
</evidence>
<dbReference type="EMBL" id="BMWP01000014">
    <property type="protein sequence ID" value="GGW37308.1"/>
    <property type="molecule type" value="Genomic_DNA"/>
</dbReference>
<proteinExistence type="predicted"/>
<reference evidence="2" key="2">
    <citation type="submission" date="2020-09" db="EMBL/GenBank/DDBJ databases">
        <authorList>
            <person name="Sun Q."/>
            <person name="Kim S."/>
        </authorList>
    </citation>
    <scope>NUCLEOTIDE SEQUENCE</scope>
    <source>
        <strain evidence="2">KCTC 12113</strain>
    </source>
</reference>
<dbReference type="AlphaFoldDB" id="A0A918IXD2"/>
<keyword evidence="1" id="KW-0472">Membrane</keyword>
<accession>A0A918IXD2</accession>
<feature type="transmembrane region" description="Helical" evidence="1">
    <location>
        <begin position="147"/>
        <end position="165"/>
    </location>
</feature>
<organism evidence="2 3">
    <name type="scientific">Arenibacter certesii</name>
    <dbReference type="NCBI Taxonomy" id="228955"/>
    <lineage>
        <taxon>Bacteria</taxon>
        <taxon>Pseudomonadati</taxon>
        <taxon>Bacteroidota</taxon>
        <taxon>Flavobacteriia</taxon>
        <taxon>Flavobacteriales</taxon>
        <taxon>Flavobacteriaceae</taxon>
        <taxon>Arenibacter</taxon>
    </lineage>
</organism>
<dbReference type="Proteomes" id="UP000634668">
    <property type="component" value="Unassembled WGS sequence"/>
</dbReference>
<keyword evidence="1" id="KW-0812">Transmembrane</keyword>
<gene>
    <name evidence="2" type="ORF">GCM10007383_22710</name>
</gene>